<dbReference type="Proteomes" id="UP000236161">
    <property type="component" value="Unassembled WGS sequence"/>
</dbReference>
<reference evidence="2 3" key="1">
    <citation type="journal article" date="2017" name="Nature">
        <title>The Apostasia genome and the evolution of orchids.</title>
        <authorList>
            <person name="Zhang G.Q."/>
            <person name="Liu K.W."/>
            <person name="Li Z."/>
            <person name="Lohaus R."/>
            <person name="Hsiao Y.Y."/>
            <person name="Niu S.C."/>
            <person name="Wang J.Y."/>
            <person name="Lin Y.C."/>
            <person name="Xu Q."/>
            <person name="Chen L.J."/>
            <person name="Yoshida K."/>
            <person name="Fujiwara S."/>
            <person name="Wang Z.W."/>
            <person name="Zhang Y.Q."/>
            <person name="Mitsuda N."/>
            <person name="Wang M."/>
            <person name="Liu G.H."/>
            <person name="Pecoraro L."/>
            <person name="Huang H.X."/>
            <person name="Xiao X.J."/>
            <person name="Lin M."/>
            <person name="Wu X.Y."/>
            <person name="Wu W.L."/>
            <person name="Chen Y.Y."/>
            <person name="Chang S.B."/>
            <person name="Sakamoto S."/>
            <person name="Ohme-Takagi M."/>
            <person name="Yagi M."/>
            <person name="Zeng S.J."/>
            <person name="Shen C.Y."/>
            <person name="Yeh C.M."/>
            <person name="Luo Y.B."/>
            <person name="Tsai W.C."/>
            <person name="Van de Peer Y."/>
            <person name="Liu Z.J."/>
        </authorList>
    </citation>
    <scope>NUCLEOTIDE SEQUENCE [LARGE SCALE GENOMIC DNA]</scope>
    <source>
        <strain evidence="3">cv. Shenzhen</strain>
        <tissue evidence="2">Stem</tissue>
    </source>
</reference>
<feature type="region of interest" description="Disordered" evidence="1">
    <location>
        <begin position="462"/>
        <end position="557"/>
    </location>
</feature>
<feature type="compositionally biased region" description="Basic and acidic residues" evidence="1">
    <location>
        <begin position="538"/>
        <end position="557"/>
    </location>
</feature>
<feature type="compositionally biased region" description="Polar residues" evidence="1">
    <location>
        <begin position="501"/>
        <end position="518"/>
    </location>
</feature>
<feature type="region of interest" description="Disordered" evidence="1">
    <location>
        <begin position="98"/>
        <end position="138"/>
    </location>
</feature>
<protein>
    <recommendedName>
        <fullName evidence="4">Protein WVD2-like 7</fullName>
    </recommendedName>
</protein>
<dbReference type="InterPro" id="IPR044216">
    <property type="entry name" value="WDL7"/>
</dbReference>
<feature type="compositionally biased region" description="Low complexity" evidence="1">
    <location>
        <begin position="122"/>
        <end position="137"/>
    </location>
</feature>
<dbReference type="PANTHER" id="PTHR47067:SF4">
    <property type="entry name" value="PROTEIN WVD2-LIKE 7 ISOFORM X1"/>
    <property type="match status" value="1"/>
</dbReference>
<feature type="compositionally biased region" description="Low complexity" evidence="1">
    <location>
        <begin position="286"/>
        <end position="303"/>
    </location>
</feature>
<evidence type="ECO:0008006" key="4">
    <source>
        <dbReference type="Google" id="ProtNLM"/>
    </source>
</evidence>
<accession>A0A2I0AGH6</accession>
<sequence length="557" mass="61362">MASDVEQSYYLWQHEELSEQEDSQVPCPSQMLDHGSISFGRFAFESLSWEKRSVFTFNERQEELERVKSPGLVAQKKAYFEEYYKKIRTSKALQENHQTEVTLEYGNDGSISSQTGDEDEAALPSPSSNAPPQNTNNVPAEDLKVEITFAREPYGTSKLGHGEIESLEETAAKITIKSHNSYNEMKQDKNCDDSIQLKFSKSETLAHKLSTDNSEDVNESNNHLKSKYVNSNSYASNKVPDVTPLVCPVTGNAVESDFRPADVPVMEKTKLTGNKFNVSRISTQPSKEGSSSSRSLIKSSVKSTSRGITPLRCSNPLWQNAMDKVEVKVTSRKSRSCDDYAVAASHGSLSADQLKGNIVRPVSLSNLRKGAMPNGTKELILRLHSKASNISASRKFNPEKNLRLQGNSNEIATHTPVGKGGLQSKSRSEELKNVVLDCKSSSQGRVAAGPEELKARSVNLPAKGGADRHAVTSPSAFASSGDKNKKANTSRSRKSEGMGSKITTPQQSGNIKLNTMQKQKYLATSHKPIPSHAGRKSFMRDSPLDGKKSRQEMPRWR</sequence>
<dbReference type="STRING" id="1088818.A0A2I0AGH6"/>
<name>A0A2I0AGH6_9ASPA</name>
<feature type="compositionally biased region" description="Polar residues" evidence="1">
    <location>
        <begin position="276"/>
        <end position="285"/>
    </location>
</feature>
<evidence type="ECO:0000256" key="1">
    <source>
        <dbReference type="SAM" id="MobiDB-lite"/>
    </source>
</evidence>
<dbReference type="EMBL" id="KZ451982">
    <property type="protein sequence ID" value="PKA54644.1"/>
    <property type="molecule type" value="Genomic_DNA"/>
</dbReference>
<organism evidence="2 3">
    <name type="scientific">Apostasia shenzhenica</name>
    <dbReference type="NCBI Taxonomy" id="1088818"/>
    <lineage>
        <taxon>Eukaryota</taxon>
        <taxon>Viridiplantae</taxon>
        <taxon>Streptophyta</taxon>
        <taxon>Embryophyta</taxon>
        <taxon>Tracheophyta</taxon>
        <taxon>Spermatophyta</taxon>
        <taxon>Magnoliopsida</taxon>
        <taxon>Liliopsida</taxon>
        <taxon>Asparagales</taxon>
        <taxon>Orchidaceae</taxon>
        <taxon>Apostasioideae</taxon>
        <taxon>Apostasia</taxon>
    </lineage>
</organism>
<dbReference type="AlphaFoldDB" id="A0A2I0AGH6"/>
<evidence type="ECO:0000313" key="3">
    <source>
        <dbReference type="Proteomes" id="UP000236161"/>
    </source>
</evidence>
<feature type="region of interest" description="Disordered" evidence="1">
    <location>
        <begin position="409"/>
        <end position="428"/>
    </location>
</feature>
<feature type="region of interest" description="Disordered" evidence="1">
    <location>
        <begin position="276"/>
        <end position="303"/>
    </location>
</feature>
<dbReference type="OrthoDB" id="621651at2759"/>
<keyword evidence="3" id="KW-1185">Reference proteome</keyword>
<gene>
    <name evidence="2" type="ORF">AXF42_Ash000479</name>
</gene>
<proteinExistence type="predicted"/>
<dbReference type="PANTHER" id="PTHR47067">
    <property type="entry name" value="TPX2 (TARGETING PROTEIN FOR XKLP2) PROTEIN FAMILY-RELATED"/>
    <property type="match status" value="1"/>
</dbReference>
<evidence type="ECO:0000313" key="2">
    <source>
        <dbReference type="EMBL" id="PKA54644.1"/>
    </source>
</evidence>